<dbReference type="AlphaFoldDB" id="A0A1E2VD86"/>
<protein>
    <recommendedName>
        <fullName evidence="18">Bifunctional protein GlmU</fullName>
    </recommendedName>
    <domain>
        <recommendedName>
            <fullName evidence="18">UDP-N-acetylglucosamine pyrophosphorylase</fullName>
            <ecNumber evidence="18">2.7.7.23</ecNumber>
        </recommendedName>
        <alternativeName>
            <fullName evidence="18">N-acetylglucosamine-1-phosphate uridyltransferase</fullName>
        </alternativeName>
    </domain>
    <domain>
        <recommendedName>
            <fullName evidence="18">Glucosamine-1-phosphate N-acetyltransferase</fullName>
            <ecNumber evidence="18">2.3.1.157</ecNumber>
        </recommendedName>
    </domain>
</protein>
<keyword evidence="11 18" id="KW-0573">Peptidoglycan synthesis</keyword>
<feature type="region of interest" description="Linker" evidence="18">
    <location>
        <begin position="228"/>
        <end position="248"/>
    </location>
</feature>
<dbReference type="InterPro" id="IPR029044">
    <property type="entry name" value="Nucleotide-diphossugar_trans"/>
</dbReference>
<dbReference type="SUPFAM" id="SSF51161">
    <property type="entry name" value="Trimeric LpxA-like enzymes"/>
    <property type="match status" value="1"/>
</dbReference>
<accession>A0A1E2VD86</accession>
<comment type="caution">
    <text evidence="21">The sequence shown here is derived from an EMBL/GenBank/DDBJ whole genome shotgun (WGS) entry which is preliminary data.</text>
</comment>
<comment type="cofactor">
    <cofactor evidence="18">
        <name>Mg(2+)</name>
        <dbReference type="ChEBI" id="CHEBI:18420"/>
    </cofactor>
    <text evidence="18">Binds 1 Mg(2+) ion per subunit.</text>
</comment>
<comment type="subunit">
    <text evidence="18">Homotrimer.</text>
</comment>
<dbReference type="OrthoDB" id="9775031at2"/>
<evidence type="ECO:0000256" key="19">
    <source>
        <dbReference type="SAM" id="MobiDB-lite"/>
    </source>
</evidence>
<keyword evidence="7 18" id="KW-0479">Metal-binding</keyword>
<dbReference type="InterPro" id="IPR005882">
    <property type="entry name" value="Bifunctional_GlmU"/>
</dbReference>
<keyword evidence="13 18" id="KW-0012">Acyltransferase</keyword>
<comment type="function">
    <text evidence="17 18">Catalyzes the last two sequential reactions in the de novo biosynthetic pathway for UDP-N-acetylglucosamine (UDP-GlcNAc). The C-terminal domain catalyzes the transfer of acetyl group from acetyl coenzyme A to glucosamine-1-phosphate (GlcN-1-P) to produce N-acetylglucosamine-1-phosphate (GlcNAc-1-P), which is converted into UDP-GlcNAc by the transfer of uridine 5-monophosphate (from uridine 5-triphosphate), a reaction catalyzed by the N-terminal domain.</text>
</comment>
<keyword evidence="22" id="KW-1185">Reference proteome</keyword>
<dbReference type="GO" id="GO:0071555">
    <property type="term" value="P:cell wall organization"/>
    <property type="evidence" value="ECO:0007669"/>
    <property type="project" value="UniProtKB-KW"/>
</dbReference>
<feature type="binding site" evidence="18">
    <location>
        <position position="225"/>
    </location>
    <ligand>
        <name>Mg(2+)</name>
        <dbReference type="ChEBI" id="CHEBI:18420"/>
    </ligand>
</feature>
<dbReference type="PANTHER" id="PTHR43584:SF3">
    <property type="entry name" value="BIFUNCTIONAL PROTEIN GLMU"/>
    <property type="match status" value="1"/>
</dbReference>
<feature type="binding site" evidence="18">
    <location>
        <position position="421"/>
    </location>
    <ligand>
        <name>acetyl-CoA</name>
        <dbReference type="ChEBI" id="CHEBI:57288"/>
    </ligand>
</feature>
<keyword evidence="6 18" id="KW-0548">Nucleotidyltransferase</keyword>
<dbReference type="HAMAP" id="MF_01631">
    <property type="entry name" value="GlmU"/>
    <property type="match status" value="1"/>
</dbReference>
<dbReference type="GO" id="GO:0008360">
    <property type="term" value="P:regulation of cell shape"/>
    <property type="evidence" value="ECO:0007669"/>
    <property type="project" value="UniProtKB-KW"/>
</dbReference>
<dbReference type="GO" id="GO:0005737">
    <property type="term" value="C:cytoplasm"/>
    <property type="evidence" value="ECO:0007669"/>
    <property type="project" value="UniProtKB-SubCell"/>
</dbReference>
<dbReference type="Gene3D" id="3.90.550.10">
    <property type="entry name" value="Spore Coat Polysaccharide Biosynthesis Protein SpsA, Chain A"/>
    <property type="match status" value="1"/>
</dbReference>
<feature type="binding site" evidence="18">
    <location>
        <begin position="78"/>
        <end position="79"/>
    </location>
    <ligand>
        <name>UDP-N-acetyl-alpha-D-glucosamine</name>
        <dbReference type="ChEBI" id="CHEBI:57705"/>
    </ligand>
</feature>
<evidence type="ECO:0000259" key="20">
    <source>
        <dbReference type="Pfam" id="PF12804"/>
    </source>
</evidence>
<dbReference type="InterPro" id="IPR050065">
    <property type="entry name" value="GlmU-like"/>
</dbReference>
<evidence type="ECO:0000256" key="17">
    <source>
        <dbReference type="ARBA" id="ARBA00049628"/>
    </source>
</evidence>
<comment type="similarity">
    <text evidence="3 18">In the N-terminal section; belongs to the N-acetylglucosamine-1-phosphate uridyltransferase family.</text>
</comment>
<comment type="pathway">
    <text evidence="18">Nucleotide-sugar biosynthesis; UDP-N-acetyl-alpha-D-glucosamine biosynthesis; N-acetyl-alpha-D-glucosamine 1-phosphate from alpha-D-glucosamine 6-phosphate (route II): step 2/2.</text>
</comment>
<dbReference type="EMBL" id="MDTQ01000001">
    <property type="protein sequence ID" value="ODC04822.1"/>
    <property type="molecule type" value="Genomic_DNA"/>
</dbReference>
<feature type="active site" description="Proton acceptor" evidence="18">
    <location>
        <position position="361"/>
    </location>
</feature>
<dbReference type="GO" id="GO:0009252">
    <property type="term" value="P:peptidoglycan biosynthetic process"/>
    <property type="evidence" value="ECO:0007669"/>
    <property type="project" value="UniProtKB-UniRule"/>
</dbReference>
<reference evidence="21 22" key="1">
    <citation type="submission" date="2016-08" db="EMBL/GenBank/DDBJ databases">
        <authorList>
            <person name="Seilhamer J.J."/>
        </authorList>
    </citation>
    <scope>NUCLEOTIDE SEQUENCE [LARGE SCALE GENOMIC DNA]</scope>
    <source>
        <strain evidence="21 22">PH27A</strain>
    </source>
</reference>
<feature type="binding site" evidence="18">
    <location>
        <position position="378"/>
    </location>
    <ligand>
        <name>acetyl-CoA</name>
        <dbReference type="ChEBI" id="CHEBI:57288"/>
    </ligand>
</feature>
<evidence type="ECO:0000256" key="3">
    <source>
        <dbReference type="ARBA" id="ARBA00007947"/>
    </source>
</evidence>
<feature type="binding site" evidence="18">
    <location>
        <begin position="384"/>
        <end position="385"/>
    </location>
    <ligand>
        <name>acetyl-CoA</name>
        <dbReference type="ChEBI" id="CHEBI:57288"/>
    </ligand>
</feature>
<feature type="binding site" evidence="18">
    <location>
        <position position="152"/>
    </location>
    <ligand>
        <name>UDP-N-acetyl-alpha-D-glucosamine</name>
        <dbReference type="ChEBI" id="CHEBI:57705"/>
    </ligand>
</feature>
<feature type="region of interest" description="N-acetyltransferase" evidence="18">
    <location>
        <begin position="249"/>
        <end position="459"/>
    </location>
</feature>
<dbReference type="GO" id="GO:0016020">
    <property type="term" value="C:membrane"/>
    <property type="evidence" value="ECO:0007669"/>
    <property type="project" value="GOC"/>
</dbReference>
<comment type="pathway">
    <text evidence="18">Bacterial outer membrane biogenesis; LPS lipid A biosynthesis.</text>
</comment>
<dbReference type="InterPro" id="IPR018357">
    <property type="entry name" value="Hexapep_transf_CS"/>
</dbReference>
<dbReference type="GO" id="GO:0009245">
    <property type="term" value="P:lipid A biosynthetic process"/>
    <property type="evidence" value="ECO:0007669"/>
    <property type="project" value="UniProtKB-UniRule"/>
</dbReference>
<dbReference type="Pfam" id="PF00132">
    <property type="entry name" value="Hexapep"/>
    <property type="match status" value="1"/>
</dbReference>
<dbReference type="EC" id="2.7.7.23" evidence="18"/>
<proteinExistence type="inferred from homology"/>
<feature type="binding site" evidence="18">
    <location>
        <position position="73"/>
    </location>
    <ligand>
        <name>UDP-N-acetyl-alpha-D-glucosamine</name>
        <dbReference type="ChEBI" id="CHEBI:57705"/>
    </ligand>
</feature>
<dbReference type="Gene3D" id="2.160.10.10">
    <property type="entry name" value="Hexapeptide repeat proteins"/>
    <property type="match status" value="1"/>
</dbReference>
<comment type="catalytic activity">
    <reaction evidence="15 18">
        <text>alpha-D-glucosamine 1-phosphate + acetyl-CoA = N-acetyl-alpha-D-glucosamine 1-phosphate + CoA + H(+)</text>
        <dbReference type="Rhea" id="RHEA:13725"/>
        <dbReference type="ChEBI" id="CHEBI:15378"/>
        <dbReference type="ChEBI" id="CHEBI:57287"/>
        <dbReference type="ChEBI" id="CHEBI:57288"/>
        <dbReference type="ChEBI" id="CHEBI:57776"/>
        <dbReference type="ChEBI" id="CHEBI:58516"/>
        <dbReference type="EC" id="2.3.1.157"/>
    </reaction>
</comment>
<feature type="binding site" evidence="18">
    <location>
        <position position="331"/>
    </location>
    <ligand>
        <name>UDP-N-acetyl-alpha-D-glucosamine</name>
        <dbReference type="ChEBI" id="CHEBI:57705"/>
    </ligand>
</feature>
<dbReference type="Pfam" id="PF12804">
    <property type="entry name" value="NTP_transf_3"/>
    <property type="match status" value="1"/>
</dbReference>
<feature type="domain" description="MobA-like NTP transferase" evidence="20">
    <location>
        <begin position="6"/>
        <end position="146"/>
    </location>
</feature>
<keyword evidence="4 18" id="KW-0963">Cytoplasm</keyword>
<evidence type="ECO:0000256" key="2">
    <source>
        <dbReference type="ARBA" id="ARBA00007707"/>
    </source>
</evidence>
<evidence type="ECO:0000256" key="11">
    <source>
        <dbReference type="ARBA" id="ARBA00022984"/>
    </source>
</evidence>
<keyword evidence="14 18" id="KW-0961">Cell wall biogenesis/degradation</keyword>
<evidence type="ECO:0000313" key="22">
    <source>
        <dbReference type="Proteomes" id="UP000094291"/>
    </source>
</evidence>
<dbReference type="InterPro" id="IPR025877">
    <property type="entry name" value="MobA-like_NTP_Trfase"/>
</dbReference>
<dbReference type="SUPFAM" id="SSF53448">
    <property type="entry name" value="Nucleotide-diphospho-sugar transferases"/>
    <property type="match status" value="1"/>
</dbReference>
<dbReference type="GO" id="GO:0006048">
    <property type="term" value="P:UDP-N-acetylglucosamine biosynthetic process"/>
    <property type="evidence" value="ECO:0007669"/>
    <property type="project" value="UniProtKB-UniPathway"/>
</dbReference>
<feature type="binding site" evidence="18">
    <location>
        <position position="438"/>
    </location>
    <ligand>
        <name>acetyl-CoA</name>
        <dbReference type="ChEBI" id="CHEBI:57288"/>
    </ligand>
</feature>
<evidence type="ECO:0000256" key="4">
    <source>
        <dbReference type="ARBA" id="ARBA00022490"/>
    </source>
</evidence>
<evidence type="ECO:0000256" key="12">
    <source>
        <dbReference type="ARBA" id="ARBA00023268"/>
    </source>
</evidence>
<feature type="region of interest" description="Disordered" evidence="19">
    <location>
        <begin position="439"/>
        <end position="459"/>
    </location>
</feature>
<keyword evidence="10 18" id="KW-0133">Cell shape</keyword>
<evidence type="ECO:0000256" key="8">
    <source>
        <dbReference type="ARBA" id="ARBA00022737"/>
    </source>
</evidence>
<dbReference type="InterPro" id="IPR001451">
    <property type="entry name" value="Hexapep"/>
</dbReference>
<feature type="binding site" evidence="18">
    <location>
        <position position="137"/>
    </location>
    <ligand>
        <name>UDP-N-acetyl-alpha-D-glucosamine</name>
        <dbReference type="ChEBI" id="CHEBI:57705"/>
    </ligand>
</feature>
<feature type="binding site" evidence="18">
    <location>
        <position position="349"/>
    </location>
    <ligand>
        <name>UDP-N-acetyl-alpha-D-glucosamine</name>
        <dbReference type="ChEBI" id="CHEBI:57705"/>
    </ligand>
</feature>
<feature type="binding site" evidence="18">
    <location>
        <begin position="8"/>
        <end position="11"/>
    </location>
    <ligand>
        <name>UDP-N-acetyl-alpha-D-glucosamine</name>
        <dbReference type="ChEBI" id="CHEBI:57705"/>
    </ligand>
</feature>
<evidence type="ECO:0000256" key="10">
    <source>
        <dbReference type="ARBA" id="ARBA00022960"/>
    </source>
</evidence>
<dbReference type="GO" id="GO:0000902">
    <property type="term" value="P:cell morphogenesis"/>
    <property type="evidence" value="ECO:0007669"/>
    <property type="project" value="UniProtKB-UniRule"/>
</dbReference>
<dbReference type="RefSeq" id="WP_068999806.1">
    <property type="nucleotide sequence ID" value="NZ_MDTQ01000001.1"/>
</dbReference>
<evidence type="ECO:0000256" key="15">
    <source>
        <dbReference type="ARBA" id="ARBA00048247"/>
    </source>
</evidence>
<dbReference type="GO" id="GO:0003977">
    <property type="term" value="F:UDP-N-acetylglucosamine diphosphorylase activity"/>
    <property type="evidence" value="ECO:0007669"/>
    <property type="project" value="UniProtKB-UniRule"/>
</dbReference>
<feature type="binding site" evidence="18">
    <location>
        <position position="364"/>
    </location>
    <ligand>
        <name>UDP-N-acetyl-alpha-D-glucosamine</name>
        <dbReference type="ChEBI" id="CHEBI:57705"/>
    </ligand>
</feature>
<dbReference type="CDD" id="cd03353">
    <property type="entry name" value="LbH_GlmU_C"/>
    <property type="match status" value="1"/>
</dbReference>
<comment type="catalytic activity">
    <reaction evidence="16 18">
        <text>N-acetyl-alpha-D-glucosamine 1-phosphate + UTP + H(+) = UDP-N-acetyl-alpha-D-glucosamine + diphosphate</text>
        <dbReference type="Rhea" id="RHEA:13509"/>
        <dbReference type="ChEBI" id="CHEBI:15378"/>
        <dbReference type="ChEBI" id="CHEBI:33019"/>
        <dbReference type="ChEBI" id="CHEBI:46398"/>
        <dbReference type="ChEBI" id="CHEBI:57705"/>
        <dbReference type="ChEBI" id="CHEBI:57776"/>
        <dbReference type="EC" id="2.7.7.23"/>
    </reaction>
</comment>
<comment type="similarity">
    <text evidence="2 18">In the C-terminal section; belongs to the transferase hexapeptide repeat family.</text>
</comment>
<evidence type="ECO:0000256" key="7">
    <source>
        <dbReference type="ARBA" id="ARBA00022723"/>
    </source>
</evidence>
<dbReference type="InterPro" id="IPR011004">
    <property type="entry name" value="Trimer_LpxA-like_sf"/>
</dbReference>
<feature type="binding site" evidence="18">
    <location>
        <position position="102"/>
    </location>
    <ligand>
        <name>Mg(2+)</name>
        <dbReference type="ChEBI" id="CHEBI:18420"/>
    </ligand>
</feature>
<dbReference type="EC" id="2.3.1.157" evidence="18"/>
<feature type="binding site" evidence="18">
    <location>
        <position position="225"/>
    </location>
    <ligand>
        <name>UDP-N-acetyl-alpha-D-glucosamine</name>
        <dbReference type="ChEBI" id="CHEBI:57705"/>
    </ligand>
</feature>
<comment type="subcellular location">
    <subcellularLocation>
        <location evidence="1 18">Cytoplasm</location>
    </subcellularLocation>
</comment>
<sequence>MTLDIVILAAGQGTRMRSALPKVLHPLAGRPMIQHVLDAAQPLAPTQIQMVVGHGHEQIRAALAGQAIHFVQQTEQLGTGHAVAQAAPALNDESLVLILYGDVPLIQPRTLQRLLATVDAEHLGLLTVTLDDANGYGRIVRTHEGAVSAIVEHKDATEAQRQIGEINTGILALSSAHLRRFLPQMSNDNAQGEYYLTDIIAWAVTQGLTVNTVSPEAHYEVEGVNNRQQLAQLERVFQQRQAEQLMAQGVTLMDPARMDVRGQLICEQDVVIDVGCVFEGKVVIESGAYIGPYCVIRDSYIAADTYIEAYSHLQGAKTQGKNQVGPFARLRPGAVLAPQAKVGNFVEVKQSHIGTGAKVNHLTYLGDAEVGAHANIGAGTITCNYDGVNKSRTVIGESAFIGSNSSLVAPVSIGDRATVGAGSTITKDVEDDALAVARGRQMQKMGWPRPQKQTDAQER</sequence>
<comment type="pathway">
    <text evidence="18">Nucleotide-sugar biosynthesis; UDP-N-acetyl-alpha-D-glucosamine biosynthesis; UDP-N-acetyl-alpha-D-glucosamine from N-acetyl-alpha-D-glucosamine 1-phosphate: step 1/1.</text>
</comment>
<dbReference type="STRING" id="197479.BFW38_16090"/>
<evidence type="ECO:0000256" key="5">
    <source>
        <dbReference type="ARBA" id="ARBA00022679"/>
    </source>
</evidence>
<feature type="binding site" evidence="18">
    <location>
        <position position="403"/>
    </location>
    <ligand>
        <name>acetyl-CoA</name>
        <dbReference type="ChEBI" id="CHEBI:57288"/>
    </ligand>
</feature>
<keyword evidence="9 18" id="KW-0460">Magnesium</keyword>
<feature type="binding site" evidence="18">
    <location>
        <position position="22"/>
    </location>
    <ligand>
        <name>UDP-N-acetyl-alpha-D-glucosamine</name>
        <dbReference type="ChEBI" id="CHEBI:57705"/>
    </ligand>
</feature>
<dbReference type="CDD" id="cd02540">
    <property type="entry name" value="GT2_GlmU_N_bac"/>
    <property type="match status" value="1"/>
</dbReference>
<gene>
    <name evidence="18" type="primary">glmU</name>
    <name evidence="21" type="ORF">BFW38_16090</name>
</gene>
<evidence type="ECO:0000256" key="18">
    <source>
        <dbReference type="HAMAP-Rule" id="MF_01631"/>
    </source>
</evidence>
<dbReference type="Proteomes" id="UP000094291">
    <property type="component" value="Unassembled WGS sequence"/>
</dbReference>
<dbReference type="GO" id="GO:0000287">
    <property type="term" value="F:magnesium ion binding"/>
    <property type="evidence" value="ECO:0007669"/>
    <property type="project" value="UniProtKB-UniRule"/>
</dbReference>
<feature type="binding site" evidence="18">
    <location>
        <begin position="100"/>
        <end position="102"/>
    </location>
    <ligand>
        <name>UDP-N-acetyl-alpha-D-glucosamine</name>
        <dbReference type="ChEBI" id="CHEBI:57705"/>
    </ligand>
</feature>
<organism evidence="21 22">
    <name type="scientific">Terasakiispira papahanaumokuakeensis</name>
    <dbReference type="NCBI Taxonomy" id="197479"/>
    <lineage>
        <taxon>Bacteria</taxon>
        <taxon>Pseudomonadati</taxon>
        <taxon>Pseudomonadota</taxon>
        <taxon>Gammaproteobacteria</taxon>
        <taxon>Oceanospirillales</taxon>
        <taxon>Terasakiispira</taxon>
    </lineage>
</organism>
<dbReference type="GO" id="GO:0019134">
    <property type="term" value="F:glucosamine-1-phosphate N-acetyltransferase activity"/>
    <property type="evidence" value="ECO:0007669"/>
    <property type="project" value="UniProtKB-UniRule"/>
</dbReference>
<dbReference type="PROSITE" id="PS00101">
    <property type="entry name" value="HEXAPEP_TRANSFERASES"/>
    <property type="match status" value="1"/>
</dbReference>
<dbReference type="UniPathway" id="UPA00973"/>
<keyword evidence="12 18" id="KW-0511">Multifunctional enzyme</keyword>
<keyword evidence="8 18" id="KW-0677">Repeat</keyword>
<evidence type="ECO:0000256" key="1">
    <source>
        <dbReference type="ARBA" id="ARBA00004496"/>
    </source>
</evidence>
<feature type="region of interest" description="Pyrophosphorylase" evidence="18">
    <location>
        <begin position="1"/>
        <end position="227"/>
    </location>
</feature>
<evidence type="ECO:0000256" key="16">
    <source>
        <dbReference type="ARBA" id="ARBA00048493"/>
    </source>
</evidence>
<evidence type="ECO:0000256" key="14">
    <source>
        <dbReference type="ARBA" id="ARBA00023316"/>
    </source>
</evidence>
<feature type="binding site" evidence="18">
    <location>
        <position position="375"/>
    </location>
    <ligand>
        <name>UDP-N-acetyl-alpha-D-glucosamine</name>
        <dbReference type="ChEBI" id="CHEBI:57705"/>
    </ligand>
</feature>
<dbReference type="InterPro" id="IPR038009">
    <property type="entry name" value="GlmU_C_LbH"/>
</dbReference>
<keyword evidence="5 18" id="KW-0808">Transferase</keyword>
<dbReference type="PANTHER" id="PTHR43584">
    <property type="entry name" value="NUCLEOTIDYL TRANSFERASE"/>
    <property type="match status" value="1"/>
</dbReference>
<dbReference type="NCBIfam" id="TIGR01173">
    <property type="entry name" value="glmU"/>
    <property type="match status" value="1"/>
</dbReference>
<evidence type="ECO:0000313" key="21">
    <source>
        <dbReference type="EMBL" id="ODC04822.1"/>
    </source>
</evidence>
<evidence type="ECO:0000256" key="9">
    <source>
        <dbReference type="ARBA" id="ARBA00022842"/>
    </source>
</evidence>
<evidence type="ECO:0000256" key="13">
    <source>
        <dbReference type="ARBA" id="ARBA00023315"/>
    </source>
</evidence>
<name>A0A1E2VD86_9GAMM</name>
<evidence type="ECO:0000256" key="6">
    <source>
        <dbReference type="ARBA" id="ARBA00022695"/>
    </source>
</evidence>
<feature type="binding site" evidence="18">
    <location>
        <position position="167"/>
    </location>
    <ligand>
        <name>UDP-N-acetyl-alpha-D-glucosamine</name>
        <dbReference type="ChEBI" id="CHEBI:57705"/>
    </ligand>
</feature>
<dbReference type="UniPathway" id="UPA00113">
    <property type="reaction ID" value="UER00532"/>
</dbReference>